<dbReference type="InterPro" id="IPR015943">
    <property type="entry name" value="WD40/YVTN_repeat-like_dom_sf"/>
</dbReference>
<dbReference type="Proteomes" id="UP001152798">
    <property type="component" value="Chromosome 5"/>
</dbReference>
<accession>A0A9P0HKT6</accession>
<protein>
    <recommendedName>
        <fullName evidence="1">F-box domain-containing protein</fullName>
    </recommendedName>
</protein>
<proteinExistence type="predicted"/>
<dbReference type="InterPro" id="IPR011047">
    <property type="entry name" value="Quinoprotein_ADH-like_sf"/>
</dbReference>
<dbReference type="SUPFAM" id="SSF81383">
    <property type="entry name" value="F-box domain"/>
    <property type="match status" value="1"/>
</dbReference>
<dbReference type="Gene3D" id="1.20.1280.50">
    <property type="match status" value="1"/>
</dbReference>
<dbReference type="Pfam" id="PF12937">
    <property type="entry name" value="F-box-like"/>
    <property type="match status" value="1"/>
</dbReference>
<sequence>MKVMDIVGKLPLEIGQHIFSHFHADDLGRCLRVSKQWRRIANDNIFWKYHCSKYDIRDKEESSFSDNSSDLCHWALIWRSFAISLAYKWLSNNYRSIELCKNDYEGFASHGQQIVAFSKTFNNLDIYTIKKNTNRARLVMSIALCFPKEGPALLAMDSNYIAVAKYNVILLFKKNGDNYELTTAYAVILGTVIQTNRDFTDFVNSHITYGAAVEIDVVSNNILWLSDLEGSFVINLQTDHMTNVFTYECSRLQGEIYVTWSDDSVIIYNIEGTNETRLENIDGLEDVSANMTLLSLIRGFVPDTCLIEVYDLESGEEVLRKEMPTYTWIKMHPKEEVLFTLEASRDENVFRITSWFVRTGFRKWMFECNNNNFISFWELHVVCEKYLVVWPTASGDKKFYLFDFETGKCIYENSRPSGFVNFISDSLWISWPDNKSIAIRSYL</sequence>
<dbReference type="PROSITE" id="PS50181">
    <property type="entry name" value="FBOX"/>
    <property type="match status" value="1"/>
</dbReference>
<feature type="domain" description="F-box" evidence="1">
    <location>
        <begin position="4"/>
        <end position="50"/>
    </location>
</feature>
<dbReference type="SUPFAM" id="SSF50998">
    <property type="entry name" value="Quinoprotein alcohol dehydrogenase-like"/>
    <property type="match status" value="1"/>
</dbReference>
<evidence type="ECO:0000259" key="1">
    <source>
        <dbReference type="PROSITE" id="PS50181"/>
    </source>
</evidence>
<reference evidence="2" key="1">
    <citation type="submission" date="2022-01" db="EMBL/GenBank/DDBJ databases">
        <authorList>
            <person name="King R."/>
        </authorList>
    </citation>
    <scope>NUCLEOTIDE SEQUENCE</scope>
</reference>
<keyword evidence="3" id="KW-1185">Reference proteome</keyword>
<dbReference type="Gene3D" id="2.130.10.10">
    <property type="entry name" value="YVTN repeat-like/Quinoprotein amine dehydrogenase"/>
    <property type="match status" value="1"/>
</dbReference>
<dbReference type="SMART" id="SM00256">
    <property type="entry name" value="FBOX"/>
    <property type="match status" value="1"/>
</dbReference>
<gene>
    <name evidence="2" type="ORF">NEZAVI_LOCUS12118</name>
</gene>
<evidence type="ECO:0000313" key="2">
    <source>
        <dbReference type="EMBL" id="CAH1403517.1"/>
    </source>
</evidence>
<name>A0A9P0HKT6_NEZVI</name>
<dbReference type="OrthoDB" id="10257471at2759"/>
<dbReference type="InterPro" id="IPR036047">
    <property type="entry name" value="F-box-like_dom_sf"/>
</dbReference>
<dbReference type="EMBL" id="OV725081">
    <property type="protein sequence ID" value="CAH1403517.1"/>
    <property type="molecule type" value="Genomic_DNA"/>
</dbReference>
<dbReference type="AlphaFoldDB" id="A0A9P0HKT6"/>
<evidence type="ECO:0000313" key="3">
    <source>
        <dbReference type="Proteomes" id="UP001152798"/>
    </source>
</evidence>
<dbReference type="InterPro" id="IPR001810">
    <property type="entry name" value="F-box_dom"/>
</dbReference>
<organism evidence="2 3">
    <name type="scientific">Nezara viridula</name>
    <name type="common">Southern green stink bug</name>
    <name type="synonym">Cimex viridulus</name>
    <dbReference type="NCBI Taxonomy" id="85310"/>
    <lineage>
        <taxon>Eukaryota</taxon>
        <taxon>Metazoa</taxon>
        <taxon>Ecdysozoa</taxon>
        <taxon>Arthropoda</taxon>
        <taxon>Hexapoda</taxon>
        <taxon>Insecta</taxon>
        <taxon>Pterygota</taxon>
        <taxon>Neoptera</taxon>
        <taxon>Paraneoptera</taxon>
        <taxon>Hemiptera</taxon>
        <taxon>Heteroptera</taxon>
        <taxon>Panheteroptera</taxon>
        <taxon>Pentatomomorpha</taxon>
        <taxon>Pentatomoidea</taxon>
        <taxon>Pentatomidae</taxon>
        <taxon>Pentatominae</taxon>
        <taxon>Nezara</taxon>
    </lineage>
</organism>